<dbReference type="AlphaFoldDB" id="F2UFP4"/>
<keyword evidence="3" id="KW-1185">Reference proteome</keyword>
<name>F2UFP4_SALR5</name>
<dbReference type="EMBL" id="GL832972">
    <property type="protein sequence ID" value="EGD75612.1"/>
    <property type="molecule type" value="Genomic_DNA"/>
</dbReference>
<dbReference type="InParanoid" id="F2UFP4"/>
<dbReference type="KEGG" id="sre:PTSG_12467"/>
<reference evidence="2" key="1">
    <citation type="submission" date="2009-08" db="EMBL/GenBank/DDBJ databases">
        <title>Annotation of Salpingoeca rosetta.</title>
        <authorList>
            <consortium name="The Broad Institute Genome Sequencing Platform"/>
            <person name="Russ C."/>
            <person name="Cuomo C."/>
            <person name="Burger G."/>
            <person name="Gray M.W."/>
            <person name="Holland P.W.H."/>
            <person name="King N."/>
            <person name="Lang F.B.F."/>
            <person name="Roger A.J."/>
            <person name="Ruiz-Trillo I."/>
            <person name="Young S.K."/>
            <person name="Zeng Q."/>
            <person name="Gargeya S."/>
            <person name="Alvarado L."/>
            <person name="Berlin A."/>
            <person name="Chapman S.B."/>
            <person name="Chen Z."/>
            <person name="Freedman E."/>
            <person name="Gellesch M."/>
            <person name="Goldberg J."/>
            <person name="Griggs A."/>
            <person name="Gujja S."/>
            <person name="Heilman E."/>
            <person name="Heiman D."/>
            <person name="Howarth C."/>
            <person name="Mehta T."/>
            <person name="Neiman D."/>
            <person name="Pearson M."/>
            <person name="Roberts A."/>
            <person name="Saif S."/>
            <person name="Shea T."/>
            <person name="Shenoy N."/>
            <person name="Sisk P."/>
            <person name="Stolte C."/>
            <person name="Sykes S."/>
            <person name="White J."/>
            <person name="Yandava C."/>
            <person name="Haas B."/>
            <person name="Nusbaum C."/>
            <person name="Birren B."/>
        </authorList>
    </citation>
    <scope>NUCLEOTIDE SEQUENCE [LARGE SCALE GENOMIC DNA]</scope>
    <source>
        <strain evidence="2">ATCC 50818</strain>
    </source>
</reference>
<keyword evidence="1" id="KW-1133">Transmembrane helix</keyword>
<evidence type="ECO:0000256" key="1">
    <source>
        <dbReference type="SAM" id="Phobius"/>
    </source>
</evidence>
<organism evidence="3">
    <name type="scientific">Salpingoeca rosetta (strain ATCC 50818 / BSB-021)</name>
    <dbReference type="NCBI Taxonomy" id="946362"/>
    <lineage>
        <taxon>Eukaryota</taxon>
        <taxon>Choanoflagellata</taxon>
        <taxon>Craspedida</taxon>
        <taxon>Salpingoecidae</taxon>
        <taxon>Salpingoeca</taxon>
    </lineage>
</organism>
<proteinExistence type="predicted"/>
<accession>F2UFP4</accession>
<dbReference type="GeneID" id="16072627"/>
<dbReference type="RefSeq" id="XP_004992069.1">
    <property type="nucleotide sequence ID" value="XM_004992012.1"/>
</dbReference>
<keyword evidence="1" id="KW-0472">Membrane</keyword>
<gene>
    <name evidence="2" type="ORF">PTSG_12467</name>
</gene>
<feature type="transmembrane region" description="Helical" evidence="1">
    <location>
        <begin position="47"/>
        <end position="65"/>
    </location>
</feature>
<sequence length="70" mass="7725">MTITIIRSGKALAFTSYAETLSGSLHQLHIALHRACTTEAVPSVRLAAFKLLLLLLLLLLVYRGWVGPFF</sequence>
<dbReference type="Proteomes" id="UP000007799">
    <property type="component" value="Unassembled WGS sequence"/>
</dbReference>
<protein>
    <submittedName>
        <fullName evidence="2">Uncharacterized protein</fullName>
    </submittedName>
</protein>
<evidence type="ECO:0000313" key="2">
    <source>
        <dbReference type="EMBL" id="EGD75612.1"/>
    </source>
</evidence>
<evidence type="ECO:0000313" key="3">
    <source>
        <dbReference type="Proteomes" id="UP000007799"/>
    </source>
</evidence>
<keyword evidence="1" id="KW-0812">Transmembrane</keyword>